<evidence type="ECO:0000256" key="3">
    <source>
        <dbReference type="ARBA" id="ARBA00022917"/>
    </source>
</evidence>
<organism evidence="5 6">
    <name type="scientific">Sipha flava</name>
    <name type="common">yellow sugarcane aphid</name>
    <dbReference type="NCBI Taxonomy" id="143950"/>
    <lineage>
        <taxon>Eukaryota</taxon>
        <taxon>Metazoa</taxon>
        <taxon>Ecdysozoa</taxon>
        <taxon>Arthropoda</taxon>
        <taxon>Hexapoda</taxon>
        <taxon>Insecta</taxon>
        <taxon>Pterygota</taxon>
        <taxon>Neoptera</taxon>
        <taxon>Paraneoptera</taxon>
        <taxon>Hemiptera</taxon>
        <taxon>Sternorrhyncha</taxon>
        <taxon>Aphidomorpha</taxon>
        <taxon>Aphidoidea</taxon>
        <taxon>Aphididae</taxon>
        <taxon>Sipha</taxon>
    </lineage>
</organism>
<dbReference type="GO" id="GO:0003729">
    <property type="term" value="F:mRNA binding"/>
    <property type="evidence" value="ECO:0007669"/>
    <property type="project" value="TreeGrafter"/>
</dbReference>
<protein>
    <submittedName>
        <fullName evidence="6">Eukaryotic translation initiation factor 4 gamma 3-like</fullName>
    </submittedName>
</protein>
<keyword evidence="2" id="KW-0396">Initiation factor</keyword>
<proteinExistence type="inferred from homology"/>
<dbReference type="OrthoDB" id="6616088at2759"/>
<evidence type="ECO:0000313" key="6">
    <source>
        <dbReference type="RefSeq" id="XP_025413987.1"/>
    </source>
</evidence>
<evidence type="ECO:0000259" key="4">
    <source>
        <dbReference type="SMART" id="SM00543"/>
    </source>
</evidence>
<dbReference type="GO" id="GO:0003743">
    <property type="term" value="F:translation initiation factor activity"/>
    <property type="evidence" value="ECO:0007669"/>
    <property type="project" value="UniProtKB-KW"/>
</dbReference>
<comment type="similarity">
    <text evidence="1">Belongs to the eukaryotic initiation factor 4G family.</text>
</comment>
<dbReference type="AlphaFoldDB" id="A0A8B8FT78"/>
<gene>
    <name evidence="6" type="primary">LOC112686079</name>
</gene>
<keyword evidence="5" id="KW-1185">Reference proteome</keyword>
<dbReference type="Gene3D" id="1.25.40.180">
    <property type="match status" value="1"/>
</dbReference>
<feature type="domain" description="MIF4G" evidence="4">
    <location>
        <begin position="11"/>
        <end position="236"/>
    </location>
</feature>
<dbReference type="InterPro" id="IPR003890">
    <property type="entry name" value="MIF4G-like_typ-3"/>
</dbReference>
<dbReference type="GeneID" id="112686079"/>
<dbReference type="SMART" id="SM00543">
    <property type="entry name" value="MIF4G"/>
    <property type="match status" value="1"/>
</dbReference>
<name>A0A8B8FT78_9HEMI</name>
<dbReference type="InterPro" id="IPR016024">
    <property type="entry name" value="ARM-type_fold"/>
</dbReference>
<dbReference type="PANTHER" id="PTHR23253:SF9">
    <property type="entry name" value="EUKARYOTIC TRANSLATION INITIATION FACTOR 4 GAMMA 2"/>
    <property type="match status" value="1"/>
</dbReference>
<dbReference type="RefSeq" id="XP_025413987.1">
    <property type="nucleotide sequence ID" value="XM_025558202.1"/>
</dbReference>
<dbReference type="PANTHER" id="PTHR23253">
    <property type="entry name" value="EUKARYOTIC TRANSLATION INITIATION FACTOR 4 GAMMA"/>
    <property type="match status" value="1"/>
</dbReference>
<evidence type="ECO:0000256" key="2">
    <source>
        <dbReference type="ARBA" id="ARBA00022540"/>
    </source>
</evidence>
<sequence>MEISCKPVEIFNMVQSIVHRININNFDKMAKTIISIPKRTIYIFENIVDIIYFQALNRSNFAVLYAQLCAYMVNDGAFNTLHNSKATFQKVLAQKSFDDFTSYYSRTPQKEVHTLKEKFMNSNMTPYNFKNRLNNFHFQYYNRSLTHCKFIGELFKQGAFTEKNIMAFINELMKVKDVLNIHCLCIILQIAGPKLSKTHNLDSIVYRILLFKIKNSDLIKISPTLKSLIFKIQNLNLKGWINEEPVMLIEGNEKHSSFEKLPEQLKKSYEFKSYTVMAQCIIDECIVVLNNFDTKKSINEIVHMLNNVNSWIKYDQVSFIVSMIHITLKENQSIRHKAGILLDKLVIEGLLLSNSVLSGIDKVMDDSEMEIEFPRLSDLIFDITNRLTYLDMNSA</sequence>
<dbReference type="Pfam" id="PF02854">
    <property type="entry name" value="MIF4G"/>
    <property type="match status" value="1"/>
</dbReference>
<dbReference type="Proteomes" id="UP000694846">
    <property type="component" value="Unplaced"/>
</dbReference>
<accession>A0A8B8FT78</accession>
<keyword evidence="3" id="KW-0648">Protein biosynthesis</keyword>
<dbReference type="GO" id="GO:0016281">
    <property type="term" value="C:eukaryotic translation initiation factor 4F complex"/>
    <property type="evidence" value="ECO:0007669"/>
    <property type="project" value="TreeGrafter"/>
</dbReference>
<reference evidence="6" key="1">
    <citation type="submission" date="2025-08" db="UniProtKB">
        <authorList>
            <consortium name="RefSeq"/>
        </authorList>
    </citation>
    <scope>IDENTIFICATION</scope>
    <source>
        <tissue evidence="6">Whole body</tissue>
    </source>
</reference>
<dbReference type="SUPFAM" id="SSF48371">
    <property type="entry name" value="ARM repeat"/>
    <property type="match status" value="1"/>
</dbReference>
<evidence type="ECO:0000256" key="1">
    <source>
        <dbReference type="ARBA" id="ARBA00005775"/>
    </source>
</evidence>
<evidence type="ECO:0000313" key="5">
    <source>
        <dbReference type="Proteomes" id="UP000694846"/>
    </source>
</evidence>